<dbReference type="InterPro" id="IPR014859">
    <property type="entry name" value="Phage_TAC_4"/>
</dbReference>
<name>A0ABR7Z9M1_9PSED</name>
<sequence length="125" mass="13991">MPNIKIAPNPTFDAVVSIPRVGGDPLEVQFTFKYLDRLGLAEFLDKQQADGQKLFDDSKERSTLEQAKAEIEVQVSHLQEVVTAWDFDDPLSEKSLRALATTFAGSPDAVLRAYYEAYRKARLGN</sequence>
<proteinExistence type="predicted"/>
<dbReference type="RefSeq" id="WP_190426495.1">
    <property type="nucleotide sequence ID" value="NZ_JAAOCA010000051.1"/>
</dbReference>
<gene>
    <name evidence="1" type="ORF">HAQ05_25695</name>
</gene>
<reference evidence="1 2" key="1">
    <citation type="journal article" date="2020" name="Insects">
        <title>Bacteria Belonging to Pseudomonas typographi sp. nov. from the Bark Beetle Ips typographus Have Genomic Potential to Aid in the Host Ecology.</title>
        <authorList>
            <person name="Peral-Aranega E."/>
            <person name="Saati-Santamaria Z."/>
            <person name="Kolarik M."/>
            <person name="Rivas R."/>
            <person name="Garcia-Fraile P."/>
        </authorList>
    </citation>
    <scope>NUCLEOTIDE SEQUENCE [LARGE SCALE GENOMIC DNA]</scope>
    <source>
        <strain evidence="1 2">CA3A</strain>
    </source>
</reference>
<evidence type="ECO:0008006" key="3">
    <source>
        <dbReference type="Google" id="ProtNLM"/>
    </source>
</evidence>
<protein>
    <recommendedName>
        <fullName evidence="3">Tail assembly chaperone</fullName>
    </recommendedName>
</protein>
<evidence type="ECO:0000313" key="2">
    <source>
        <dbReference type="Proteomes" id="UP000805841"/>
    </source>
</evidence>
<dbReference type="Proteomes" id="UP000805841">
    <property type="component" value="Unassembled WGS sequence"/>
</dbReference>
<organism evidence="1 2">
    <name type="scientific">Pseudomonas typographi</name>
    <dbReference type="NCBI Taxonomy" id="2715964"/>
    <lineage>
        <taxon>Bacteria</taxon>
        <taxon>Pseudomonadati</taxon>
        <taxon>Pseudomonadota</taxon>
        <taxon>Gammaproteobacteria</taxon>
        <taxon>Pseudomonadales</taxon>
        <taxon>Pseudomonadaceae</taxon>
        <taxon>Pseudomonas</taxon>
    </lineage>
</organism>
<dbReference type="Pfam" id="PF08748">
    <property type="entry name" value="Phage_TAC_4"/>
    <property type="match status" value="1"/>
</dbReference>
<evidence type="ECO:0000313" key="1">
    <source>
        <dbReference type="EMBL" id="MBD1602077.1"/>
    </source>
</evidence>
<accession>A0ABR7Z9M1</accession>
<comment type="caution">
    <text evidence="1">The sequence shown here is derived from an EMBL/GenBank/DDBJ whole genome shotgun (WGS) entry which is preliminary data.</text>
</comment>
<keyword evidence="2" id="KW-1185">Reference proteome</keyword>
<dbReference type="EMBL" id="JAAOCA010000051">
    <property type="protein sequence ID" value="MBD1602077.1"/>
    <property type="molecule type" value="Genomic_DNA"/>
</dbReference>